<reference evidence="2 5" key="2">
    <citation type="submission" date="2020-05" db="EMBL/GenBank/DDBJ databases">
        <title>Draft genome sequence of Clostridium cochlearium strain AGROS13 isolated from a sheep dairy farm in New Zealand.</title>
        <authorList>
            <person name="Gupta T.B."/>
            <person name="Jauregui R."/>
            <person name="Risson A.N."/>
            <person name="Brightwell G."/>
            <person name="Maclean P."/>
        </authorList>
    </citation>
    <scope>NUCLEOTIDE SEQUENCE [LARGE SCALE GENOMIC DNA]</scope>
    <source>
        <strain evidence="2 5">AGROS13</strain>
    </source>
</reference>
<organism evidence="2 5">
    <name type="scientific">Clostridium cochlearium</name>
    <dbReference type="NCBI Taxonomy" id="1494"/>
    <lineage>
        <taxon>Bacteria</taxon>
        <taxon>Bacillati</taxon>
        <taxon>Bacillota</taxon>
        <taxon>Clostridia</taxon>
        <taxon>Eubacteriales</taxon>
        <taxon>Clostridiaceae</taxon>
        <taxon>Clostridium</taxon>
    </lineage>
</organism>
<dbReference type="OrthoDB" id="8588554at2"/>
<accession>A0A1G9HUX0</accession>
<dbReference type="Proteomes" id="UP000528432">
    <property type="component" value="Unassembled WGS sequence"/>
</dbReference>
<dbReference type="AlphaFoldDB" id="A0A1G9HUX0"/>
<dbReference type="Pfam" id="PF06496">
    <property type="entry name" value="DUF1097"/>
    <property type="match status" value="1"/>
</dbReference>
<evidence type="ECO:0000313" key="3">
    <source>
        <dbReference type="EMBL" id="SDL16760.1"/>
    </source>
</evidence>
<evidence type="ECO:0000313" key="2">
    <source>
        <dbReference type="EMBL" id="NOH16100.1"/>
    </source>
</evidence>
<feature type="transmembrane region" description="Helical" evidence="1">
    <location>
        <begin position="98"/>
        <end position="116"/>
    </location>
</feature>
<keyword evidence="1" id="KW-0812">Transmembrane</keyword>
<reference evidence="3 4" key="1">
    <citation type="submission" date="2016-10" db="EMBL/GenBank/DDBJ databases">
        <authorList>
            <person name="Varghese N."/>
            <person name="Submissions S."/>
        </authorList>
    </citation>
    <scope>NUCLEOTIDE SEQUENCE [LARGE SCALE GENOMIC DNA]</scope>
    <source>
        <strain evidence="3 4">NLAE-zl-C224</strain>
    </source>
</reference>
<keyword evidence="1" id="KW-1133">Transmembrane helix</keyword>
<dbReference type="STRING" id="1494.SAMN05216497_11023"/>
<keyword evidence="1" id="KW-0472">Membrane</keyword>
<dbReference type="EMBL" id="FNGL01000010">
    <property type="protein sequence ID" value="SDL16760.1"/>
    <property type="molecule type" value="Genomic_DNA"/>
</dbReference>
<sequence length="150" mass="15755">MSSLIALSITTAILCAIWTYLSGVIGILGWIGFAGCTSFFAAGGKKEGFKASIVANITGVFWAMVTIKLSGVLSFSLGPAIATGLITFIMCAQAKNKYLAFIPGTFVGSFSTFAASGDWKSVLIGLILGAILGYACEWTGNKLYEKVKKE</sequence>
<protein>
    <submittedName>
        <fullName evidence="2">DUF1097 domain-containing protein</fullName>
    </submittedName>
</protein>
<proteinExistence type="predicted"/>
<keyword evidence="4" id="KW-1185">Reference proteome</keyword>
<evidence type="ECO:0000256" key="1">
    <source>
        <dbReference type="SAM" id="Phobius"/>
    </source>
</evidence>
<dbReference type="InterPro" id="IPR009476">
    <property type="entry name" value="DUF1097"/>
</dbReference>
<comment type="caution">
    <text evidence="2">The sequence shown here is derived from an EMBL/GenBank/DDBJ whole genome shotgun (WGS) entry which is preliminary data.</text>
</comment>
<evidence type="ECO:0000313" key="5">
    <source>
        <dbReference type="Proteomes" id="UP000528432"/>
    </source>
</evidence>
<name>A0A1G9HUX0_CLOCO</name>
<feature type="transmembrane region" description="Helical" evidence="1">
    <location>
        <begin position="122"/>
        <end position="140"/>
    </location>
</feature>
<gene>
    <name evidence="2" type="ORF">HMJ28_06840</name>
    <name evidence="3" type="ORF">SAMN05216497_11023</name>
</gene>
<dbReference type="RefSeq" id="WP_089865837.1">
    <property type="nucleotide sequence ID" value="NZ_FNGL01000010.1"/>
</dbReference>
<feature type="transmembrane region" description="Helical" evidence="1">
    <location>
        <begin position="73"/>
        <end position="91"/>
    </location>
</feature>
<dbReference type="EMBL" id="JABFIF010000011">
    <property type="protein sequence ID" value="NOH16100.1"/>
    <property type="molecule type" value="Genomic_DNA"/>
</dbReference>
<evidence type="ECO:0000313" key="4">
    <source>
        <dbReference type="Proteomes" id="UP000198811"/>
    </source>
</evidence>
<dbReference type="Proteomes" id="UP000198811">
    <property type="component" value="Unassembled WGS sequence"/>
</dbReference>